<feature type="compositionally biased region" description="Low complexity" evidence="1">
    <location>
        <begin position="127"/>
        <end position="140"/>
    </location>
</feature>
<feature type="region of interest" description="Disordered" evidence="1">
    <location>
        <begin position="180"/>
        <end position="271"/>
    </location>
</feature>
<feature type="compositionally biased region" description="Polar residues" evidence="1">
    <location>
        <begin position="76"/>
        <end position="85"/>
    </location>
</feature>
<evidence type="ECO:0000313" key="3">
    <source>
        <dbReference type="Proteomes" id="UP000799444"/>
    </source>
</evidence>
<feature type="region of interest" description="Disordered" evidence="1">
    <location>
        <begin position="108"/>
        <end position="163"/>
    </location>
</feature>
<feature type="compositionally biased region" description="Low complexity" evidence="1">
    <location>
        <begin position="258"/>
        <end position="268"/>
    </location>
</feature>
<comment type="caution">
    <text evidence="2">The sequence shown here is derived from an EMBL/GenBank/DDBJ whole genome shotgun (WGS) entry which is preliminary data.</text>
</comment>
<dbReference type="AlphaFoldDB" id="A0A9P4V747"/>
<feature type="region of interest" description="Disordered" evidence="1">
    <location>
        <begin position="50"/>
        <end position="92"/>
    </location>
</feature>
<feature type="compositionally biased region" description="Pro residues" evidence="1">
    <location>
        <begin position="151"/>
        <end position="161"/>
    </location>
</feature>
<proteinExistence type="predicted"/>
<evidence type="ECO:0000256" key="1">
    <source>
        <dbReference type="SAM" id="MobiDB-lite"/>
    </source>
</evidence>
<dbReference type="Proteomes" id="UP000799444">
    <property type="component" value="Unassembled WGS sequence"/>
</dbReference>
<feature type="compositionally biased region" description="Basic and acidic residues" evidence="1">
    <location>
        <begin position="204"/>
        <end position="221"/>
    </location>
</feature>
<accession>A0A9P4V747</accession>
<protein>
    <submittedName>
        <fullName evidence="2">Uncharacterized protein</fullName>
    </submittedName>
</protein>
<name>A0A9P4V747_9PLEO</name>
<organism evidence="2 3">
    <name type="scientific">Polyplosphaeria fusca</name>
    <dbReference type="NCBI Taxonomy" id="682080"/>
    <lineage>
        <taxon>Eukaryota</taxon>
        <taxon>Fungi</taxon>
        <taxon>Dikarya</taxon>
        <taxon>Ascomycota</taxon>
        <taxon>Pezizomycotina</taxon>
        <taxon>Dothideomycetes</taxon>
        <taxon>Pleosporomycetidae</taxon>
        <taxon>Pleosporales</taxon>
        <taxon>Tetraplosphaeriaceae</taxon>
        <taxon>Polyplosphaeria</taxon>
    </lineage>
</organism>
<gene>
    <name evidence="2" type="ORF">EJ04DRAFT_354345</name>
</gene>
<sequence>MGRRVTMSRFIPRARSWSYSPPPPPPLPVSDDIVVVEERPRYSNGYEREVEIVRRRSTSGSRSPPGRRRSRSGQRNNFLVNSTISKDGGQGKDDLITLNLRETMGPSRLAIGSTQPRGRTTERFIAPRSRSYTTISSPSPTRRRSRVVVNAPPPPPEPIPVTDPRLFQMLDAEQDLQRMRAQGRAYPVGSPSPTGRKIPRHRREASETHDVEDREEASKEEDQWETESSEASVDGAEEGKKKKPSRQDQPKIPRRSSLDGMSDSSISDLPPTTKHYVILHRVECTNNIAHNNSAVLYTDIPKLNGDYLSFKYRS</sequence>
<feature type="compositionally biased region" description="Basic and acidic residues" evidence="1">
    <location>
        <begin position="237"/>
        <end position="251"/>
    </location>
</feature>
<feature type="region of interest" description="Disordered" evidence="1">
    <location>
        <begin position="1"/>
        <end position="31"/>
    </location>
</feature>
<dbReference type="EMBL" id="ML996105">
    <property type="protein sequence ID" value="KAF2739171.1"/>
    <property type="molecule type" value="Genomic_DNA"/>
</dbReference>
<reference evidence="2" key="1">
    <citation type="journal article" date="2020" name="Stud. Mycol.">
        <title>101 Dothideomycetes genomes: a test case for predicting lifestyles and emergence of pathogens.</title>
        <authorList>
            <person name="Haridas S."/>
            <person name="Albert R."/>
            <person name="Binder M."/>
            <person name="Bloem J."/>
            <person name="Labutti K."/>
            <person name="Salamov A."/>
            <person name="Andreopoulos B."/>
            <person name="Baker S."/>
            <person name="Barry K."/>
            <person name="Bills G."/>
            <person name="Bluhm B."/>
            <person name="Cannon C."/>
            <person name="Castanera R."/>
            <person name="Culley D."/>
            <person name="Daum C."/>
            <person name="Ezra D."/>
            <person name="Gonzalez J."/>
            <person name="Henrissat B."/>
            <person name="Kuo A."/>
            <person name="Liang C."/>
            <person name="Lipzen A."/>
            <person name="Lutzoni F."/>
            <person name="Magnuson J."/>
            <person name="Mondo S."/>
            <person name="Nolan M."/>
            <person name="Ohm R."/>
            <person name="Pangilinan J."/>
            <person name="Park H.-J."/>
            <person name="Ramirez L."/>
            <person name="Alfaro M."/>
            <person name="Sun H."/>
            <person name="Tritt A."/>
            <person name="Yoshinaga Y."/>
            <person name="Zwiers L.-H."/>
            <person name="Turgeon B."/>
            <person name="Goodwin S."/>
            <person name="Spatafora J."/>
            <person name="Crous P."/>
            <person name="Grigoriev I."/>
        </authorList>
    </citation>
    <scope>NUCLEOTIDE SEQUENCE</scope>
    <source>
        <strain evidence="2">CBS 125425</strain>
    </source>
</reference>
<evidence type="ECO:0000313" key="2">
    <source>
        <dbReference type="EMBL" id="KAF2739171.1"/>
    </source>
</evidence>
<keyword evidence="3" id="KW-1185">Reference proteome</keyword>